<dbReference type="STRING" id="1798370.A2Z00_04365"/>
<protein>
    <recommendedName>
        <fullName evidence="3">Nucleotidyl transferase AbiEii/AbiGii toxin family protein</fullName>
    </recommendedName>
</protein>
<dbReference type="Proteomes" id="UP000177268">
    <property type="component" value="Unassembled WGS sequence"/>
</dbReference>
<name>A0A1F5ZHD2_9BACT</name>
<organism evidence="1 2">
    <name type="scientific">Candidatus Gottesmanbacteria bacterium RBG_13_45_10</name>
    <dbReference type="NCBI Taxonomy" id="1798370"/>
    <lineage>
        <taxon>Bacteria</taxon>
        <taxon>Candidatus Gottesmaniibacteriota</taxon>
    </lineage>
</organism>
<dbReference type="EMBL" id="MFIZ01000010">
    <property type="protein sequence ID" value="OGG11926.1"/>
    <property type="molecule type" value="Genomic_DNA"/>
</dbReference>
<comment type="caution">
    <text evidence="1">The sequence shown here is derived from an EMBL/GenBank/DDBJ whole genome shotgun (WGS) entry which is preliminary data.</text>
</comment>
<sequence length="239" mass="28119">MILPRPQDAIHKTHLYRLLMEIIDSRHLARFLYFKGGTCAALAGWLDRFSLDLDFDVAPRVKAAIIKEELTALAGRLGFTVKQQKDLFFVFGYTSRPRERNSIKISVFTERVRANQYAPVYLTDIRRYAMCQTRDTMVANKLIAPLDRYDRYGTIAGRDIYDIHYFLSHGYPYRPEVIVERRRVKVQEYIAQLVDFIDHKVTQRLIAEDLNYLLPLKKFQAIRKTLKEETILLLRDSQK</sequence>
<proteinExistence type="predicted"/>
<dbReference type="Pfam" id="PF08843">
    <property type="entry name" value="AbiEii"/>
    <property type="match status" value="1"/>
</dbReference>
<evidence type="ECO:0000313" key="2">
    <source>
        <dbReference type="Proteomes" id="UP000177268"/>
    </source>
</evidence>
<accession>A0A1F5ZHD2</accession>
<evidence type="ECO:0000313" key="1">
    <source>
        <dbReference type="EMBL" id="OGG11926.1"/>
    </source>
</evidence>
<dbReference type="InterPro" id="IPR014942">
    <property type="entry name" value="AbiEii"/>
</dbReference>
<dbReference type="AlphaFoldDB" id="A0A1F5ZHD2"/>
<dbReference type="Gene3D" id="3.10.450.620">
    <property type="entry name" value="JHP933, nucleotidyltransferase-like core domain"/>
    <property type="match status" value="1"/>
</dbReference>
<reference evidence="1 2" key="1">
    <citation type="journal article" date="2016" name="Nat. Commun.">
        <title>Thousands of microbial genomes shed light on interconnected biogeochemical processes in an aquifer system.</title>
        <authorList>
            <person name="Anantharaman K."/>
            <person name="Brown C.T."/>
            <person name="Hug L.A."/>
            <person name="Sharon I."/>
            <person name="Castelle C.J."/>
            <person name="Probst A.J."/>
            <person name="Thomas B.C."/>
            <person name="Singh A."/>
            <person name="Wilkins M.J."/>
            <person name="Karaoz U."/>
            <person name="Brodie E.L."/>
            <person name="Williams K.H."/>
            <person name="Hubbard S.S."/>
            <person name="Banfield J.F."/>
        </authorList>
    </citation>
    <scope>NUCLEOTIDE SEQUENCE [LARGE SCALE GENOMIC DNA]</scope>
</reference>
<evidence type="ECO:0008006" key="3">
    <source>
        <dbReference type="Google" id="ProtNLM"/>
    </source>
</evidence>
<gene>
    <name evidence="1" type="ORF">A2Z00_04365</name>
</gene>